<dbReference type="EC" id="5.-.-.-" evidence="8"/>
<dbReference type="InterPro" id="IPR006716">
    <property type="entry name" value="ERG2_sigma1_rcpt-like"/>
</dbReference>
<dbReference type="PANTHER" id="PTHR10868">
    <property type="entry name" value="SIGMA 1-TYPE OPIOID RECEPTOR-RELATED"/>
    <property type="match status" value="1"/>
</dbReference>
<comment type="pathway">
    <text evidence="7 8">Steroid metabolism; ergosterol biosynthesis.</text>
</comment>
<gene>
    <name evidence="9" type="ORF">LAQU0_S09e02410g</name>
</gene>
<evidence type="ECO:0000256" key="5">
    <source>
        <dbReference type="ARBA" id="ARBA00022989"/>
    </source>
</evidence>
<evidence type="ECO:0000256" key="8">
    <source>
        <dbReference type="RuleBase" id="RU368083"/>
    </source>
</evidence>
<dbReference type="UniPathway" id="UPA00768"/>
<dbReference type="OrthoDB" id="347124at2759"/>
<dbReference type="AlphaFoldDB" id="A0A0P1KVN4"/>
<evidence type="ECO:0000256" key="2">
    <source>
        <dbReference type="ARBA" id="ARBA00007141"/>
    </source>
</evidence>
<comment type="function">
    <text evidence="8">Catalyzes the reaction which results in unsaturation at C-7 in the B ring of sterols.</text>
</comment>
<dbReference type="GO" id="GO:0005789">
    <property type="term" value="C:endoplasmic reticulum membrane"/>
    <property type="evidence" value="ECO:0007669"/>
    <property type="project" value="UniProtKB-SubCell"/>
</dbReference>
<reference evidence="10" key="1">
    <citation type="submission" date="2015-10" db="EMBL/GenBank/DDBJ databases">
        <authorList>
            <person name="Devillers H."/>
        </authorList>
    </citation>
    <scope>NUCLEOTIDE SEQUENCE [LARGE SCALE GENOMIC DNA]</scope>
</reference>
<comment type="similarity">
    <text evidence="2 8">Belongs to the ERG2 family.</text>
</comment>
<evidence type="ECO:0000256" key="3">
    <source>
        <dbReference type="ARBA" id="ARBA00022692"/>
    </source>
</evidence>
<accession>A0A0P1KVN4</accession>
<evidence type="ECO:0000313" key="9">
    <source>
        <dbReference type="EMBL" id="CUS23333.1"/>
    </source>
</evidence>
<dbReference type="GO" id="GO:0006696">
    <property type="term" value="P:ergosterol biosynthetic process"/>
    <property type="evidence" value="ECO:0007669"/>
    <property type="project" value="TreeGrafter"/>
</dbReference>
<protein>
    <recommendedName>
        <fullName evidence="8">C-8 sterol isomerase</fullName>
        <ecNumber evidence="8">5.-.-.-</ecNumber>
    </recommendedName>
    <alternativeName>
        <fullName evidence="8">Delta-8--delta-7 sterol isomerase</fullName>
    </alternativeName>
</protein>
<sequence>MKLLYVVGVLLSTYYIMDKLLYTWLPTNCVFDPDRLVLIANKVIARHDQMDNSTTEQLLMDVREELAKEYGDKWINPYEKDKWVFNNAGGAMGQMLILHASFSEYLILFGSATGNEGHSGVHFADDWFTILKGTQLASLPENPSPEVYNAGDVHLMRKGYAKQYSMGRESYALEYARGWIPFMLPFGFLDTFTSTLDFYTLGKTVWITGRDMLRHLFVNGKF</sequence>
<comment type="subcellular location">
    <subcellularLocation>
        <location evidence="1">Endoplasmic reticulum membrane</location>
    </subcellularLocation>
</comment>
<dbReference type="Pfam" id="PF04622">
    <property type="entry name" value="ERG2_Sigma1R"/>
    <property type="match status" value="1"/>
</dbReference>
<evidence type="ECO:0000256" key="6">
    <source>
        <dbReference type="ARBA" id="ARBA00023136"/>
    </source>
</evidence>
<evidence type="ECO:0000256" key="4">
    <source>
        <dbReference type="ARBA" id="ARBA00022824"/>
    </source>
</evidence>
<dbReference type="EMBL" id="LN890527">
    <property type="protein sequence ID" value="CUS23333.1"/>
    <property type="molecule type" value="Genomic_DNA"/>
</dbReference>
<keyword evidence="10" id="KW-1185">Reference proteome</keyword>
<organism evidence="9 10">
    <name type="scientific">Lachancea quebecensis</name>
    <dbReference type="NCBI Taxonomy" id="1654605"/>
    <lineage>
        <taxon>Eukaryota</taxon>
        <taxon>Fungi</taxon>
        <taxon>Dikarya</taxon>
        <taxon>Ascomycota</taxon>
        <taxon>Saccharomycotina</taxon>
        <taxon>Saccharomycetes</taxon>
        <taxon>Saccharomycetales</taxon>
        <taxon>Saccharomycetaceae</taxon>
        <taxon>Lachancea</taxon>
    </lineage>
</organism>
<keyword evidence="3" id="KW-0812">Transmembrane</keyword>
<evidence type="ECO:0000256" key="1">
    <source>
        <dbReference type="ARBA" id="ARBA00004586"/>
    </source>
</evidence>
<proteinExistence type="inferred from homology"/>
<name>A0A0P1KVN4_9SACH</name>
<dbReference type="PANTHER" id="PTHR10868:SF1">
    <property type="entry name" value="SIGMA NON-OPIOID INTRACELLULAR RECEPTOR 1"/>
    <property type="match status" value="1"/>
</dbReference>
<keyword evidence="5" id="KW-1133">Transmembrane helix</keyword>
<keyword evidence="6" id="KW-0472">Membrane</keyword>
<evidence type="ECO:0000313" key="10">
    <source>
        <dbReference type="Proteomes" id="UP000236544"/>
    </source>
</evidence>
<keyword evidence="4" id="KW-0256">Endoplasmic reticulum</keyword>
<evidence type="ECO:0000256" key="7">
    <source>
        <dbReference type="ARBA" id="ARBA00029435"/>
    </source>
</evidence>
<dbReference type="Proteomes" id="UP000236544">
    <property type="component" value="Unassembled WGS sequence"/>
</dbReference>